<comment type="caution">
    <text evidence="1">The sequence shown here is derived from an EMBL/GenBank/DDBJ whole genome shotgun (WGS) entry which is preliminary data.</text>
</comment>
<dbReference type="PATRIC" id="fig|888813.3.peg.1239"/>
<proteinExistence type="predicted"/>
<organism evidence="1 2">
    <name type="scientific">Streptococcus sanguinis SK330</name>
    <dbReference type="NCBI Taxonomy" id="888813"/>
    <lineage>
        <taxon>Bacteria</taxon>
        <taxon>Bacillati</taxon>
        <taxon>Bacillota</taxon>
        <taxon>Bacilli</taxon>
        <taxon>Lactobacillales</taxon>
        <taxon>Streptococcaceae</taxon>
        <taxon>Streptococcus</taxon>
    </lineage>
</organism>
<protein>
    <submittedName>
        <fullName evidence="1">Riboflavin-specific deaminase/reductase</fullName>
    </submittedName>
</protein>
<accession>F2C764</accession>
<dbReference type="EMBL" id="AFBD01000004">
    <property type="protein sequence ID" value="EGF14608.1"/>
    <property type="molecule type" value="Genomic_DNA"/>
</dbReference>
<dbReference type="AlphaFoldDB" id="F2C764"/>
<reference evidence="1 2" key="1">
    <citation type="submission" date="2011-02" db="EMBL/GenBank/DDBJ databases">
        <authorList>
            <person name="Muzny D."/>
            <person name="Qin X."/>
            <person name="Deng J."/>
            <person name="Jiang H."/>
            <person name="Liu Y."/>
            <person name="Qu J."/>
            <person name="Song X.-Z."/>
            <person name="Zhang L."/>
            <person name="Thornton R."/>
            <person name="Coyle M."/>
            <person name="Francisco L."/>
            <person name="Jackson L."/>
            <person name="Javaid M."/>
            <person name="Korchina V."/>
            <person name="Kovar C."/>
            <person name="Mata R."/>
            <person name="Mathew T."/>
            <person name="Ngo R."/>
            <person name="Nguyen L."/>
            <person name="Nguyen N."/>
            <person name="Okwuonu G."/>
            <person name="Ongeri F."/>
            <person name="Pham C."/>
            <person name="Simmons D."/>
            <person name="Wilczek-Boney K."/>
            <person name="Hale W."/>
            <person name="Jakkamsetti A."/>
            <person name="Pham P."/>
            <person name="Ruth R."/>
            <person name="San Lucas F."/>
            <person name="Warren J."/>
            <person name="Zhang J."/>
            <person name="Zhao Z."/>
            <person name="Zhou C."/>
            <person name="Zhu D."/>
            <person name="Lee S."/>
            <person name="Bess C."/>
            <person name="Blankenburg K."/>
            <person name="Forbes L."/>
            <person name="Fu Q."/>
            <person name="Gubbala S."/>
            <person name="Hirani K."/>
            <person name="Jayaseelan J.C."/>
            <person name="Lara F."/>
            <person name="Munidasa M."/>
            <person name="Palculict T."/>
            <person name="Patil S."/>
            <person name="Pu L.-L."/>
            <person name="Saada N."/>
            <person name="Tang L."/>
            <person name="Weissenberger G."/>
            <person name="Zhu Y."/>
            <person name="Hemphill L."/>
            <person name="Shang Y."/>
            <person name="Youmans B."/>
            <person name="Ayvaz T."/>
            <person name="Ross M."/>
            <person name="Santibanez J."/>
            <person name="Aqrawi P."/>
            <person name="Gross S."/>
            <person name="Joshi V."/>
            <person name="Fowler G."/>
            <person name="Nazareth L."/>
            <person name="Reid J."/>
            <person name="Worley K."/>
            <person name="Petrosino J."/>
            <person name="Highlander S."/>
            <person name="Gibbs R."/>
        </authorList>
    </citation>
    <scope>NUCLEOTIDE SEQUENCE [LARGE SCALE GENOMIC DNA]</scope>
    <source>
        <strain evidence="1 2">SK330</strain>
    </source>
</reference>
<sequence length="56" mass="6771">MKKAKKLHQTVLTEPGDSRRLEDKKEKAEVLLCLFESKQHKDKQVFFLFDKETFFR</sequence>
<evidence type="ECO:0000313" key="2">
    <source>
        <dbReference type="Proteomes" id="UP000005955"/>
    </source>
</evidence>
<evidence type="ECO:0000313" key="1">
    <source>
        <dbReference type="EMBL" id="EGF14608.1"/>
    </source>
</evidence>
<name>F2C764_STRSA</name>
<dbReference type="Proteomes" id="UP000005955">
    <property type="component" value="Unassembled WGS sequence"/>
</dbReference>
<dbReference type="HOGENOM" id="CLU_3012528_0_0_9"/>
<gene>
    <name evidence="1" type="ORF">HMPREF9386_1262</name>
</gene>